<feature type="domain" description="Gfo/Idh/MocA-like oxidoreductase N-terminal" evidence="1">
    <location>
        <begin position="48"/>
        <end position="166"/>
    </location>
</feature>
<dbReference type="Gene3D" id="3.40.50.720">
    <property type="entry name" value="NAD(P)-binding Rossmann-like Domain"/>
    <property type="match status" value="1"/>
</dbReference>
<dbReference type="Pfam" id="PF19051">
    <property type="entry name" value="GFO_IDH_MocA_C2"/>
    <property type="match status" value="1"/>
</dbReference>
<protein>
    <submittedName>
        <fullName evidence="3">Oxidoreductase family protein</fullName>
    </submittedName>
</protein>
<dbReference type="AlphaFoldDB" id="A0A4R8DR79"/>
<gene>
    <name evidence="3" type="ORF">EDB95_0941</name>
</gene>
<evidence type="ECO:0000313" key="4">
    <source>
        <dbReference type="Proteomes" id="UP000294498"/>
    </source>
</evidence>
<sequence length="491" mass="54658">MNDQESKAKTTTRRDFIKDTSLAAAGFMIVPRHVLGRGFIAPSDKLVVAGIGAGGKGESDIHNFYASGKAEIAYLCDVDDRRSAKTRANFPKAKYYKDWRELLDKEHKNFDAVSVSTPDHNHAIIALSAMSLGKHVYVQKPMTHDIYEARQMTKAAKQYNVVTQMGNQGSSGDGVRQMREWYNAGVIGEAHTIYCWTDRPVWPQGIAWPPNANAVPSELNWDLWLGTAPYKDYVDKLVPFNWRGWWDYGTGALGDMGCHIIEPAFRTVGLGYPYQAECSVGSVYVDEFQRGYFPDGPPPSSHVVLKFKVPSKHHKNKLNDVTFHWMDGGIQPERPEELGPNEMMGDGGNGVLIYGTKGKMMCSTYGRDPKLLPTSRTAEVHTPQSLPRVKGGEDGHYAQWVEAAIAGPGSKEASLLSSSFDIAGPLTETVLMGNLAIRSFDIRKPRATGKGYDYPGRYITLLWDGDTMKVTNFDDANQFVQRTYRDGWKVL</sequence>
<evidence type="ECO:0000313" key="3">
    <source>
        <dbReference type="EMBL" id="TDW99924.1"/>
    </source>
</evidence>
<dbReference type="InterPro" id="IPR050463">
    <property type="entry name" value="Gfo/Idh/MocA_oxidrdct_glycsds"/>
</dbReference>
<dbReference type="InterPro" id="IPR043906">
    <property type="entry name" value="Gfo/Idh/MocA_OxRdtase_bact_C"/>
</dbReference>
<dbReference type="InterPro" id="IPR000683">
    <property type="entry name" value="Gfo/Idh/MocA-like_OxRdtase_N"/>
</dbReference>
<dbReference type="Proteomes" id="UP000294498">
    <property type="component" value="Unassembled WGS sequence"/>
</dbReference>
<proteinExistence type="predicted"/>
<dbReference type="Gene3D" id="3.30.360.10">
    <property type="entry name" value="Dihydrodipicolinate Reductase, domain 2"/>
    <property type="match status" value="1"/>
</dbReference>
<organism evidence="3 4">
    <name type="scientific">Dinghuibacter silviterrae</name>
    <dbReference type="NCBI Taxonomy" id="1539049"/>
    <lineage>
        <taxon>Bacteria</taxon>
        <taxon>Pseudomonadati</taxon>
        <taxon>Bacteroidota</taxon>
        <taxon>Chitinophagia</taxon>
        <taxon>Chitinophagales</taxon>
        <taxon>Chitinophagaceae</taxon>
        <taxon>Dinghuibacter</taxon>
    </lineage>
</organism>
<dbReference type="EMBL" id="SODV01000001">
    <property type="protein sequence ID" value="TDW99924.1"/>
    <property type="molecule type" value="Genomic_DNA"/>
</dbReference>
<dbReference type="InterPro" id="IPR036291">
    <property type="entry name" value="NAD(P)-bd_dom_sf"/>
</dbReference>
<dbReference type="PANTHER" id="PTHR43818">
    <property type="entry name" value="BCDNA.GH03377"/>
    <property type="match status" value="1"/>
</dbReference>
<comment type="caution">
    <text evidence="3">The sequence shown here is derived from an EMBL/GenBank/DDBJ whole genome shotgun (WGS) entry which is preliminary data.</text>
</comment>
<feature type="domain" description="Gfo/Idh/MocA-like oxidoreductase bacterial type C-terminal" evidence="2">
    <location>
        <begin position="212"/>
        <end position="264"/>
    </location>
</feature>
<evidence type="ECO:0000259" key="1">
    <source>
        <dbReference type="Pfam" id="PF01408"/>
    </source>
</evidence>
<name>A0A4R8DR79_9BACT</name>
<dbReference type="RefSeq" id="WP_133991043.1">
    <property type="nucleotide sequence ID" value="NZ_SODV01000001.1"/>
</dbReference>
<dbReference type="PANTHER" id="PTHR43818:SF10">
    <property type="entry name" value="NADH-DEPENDENT DEHYDROGENASE-RELATED"/>
    <property type="match status" value="1"/>
</dbReference>
<dbReference type="SUPFAM" id="SSF55347">
    <property type="entry name" value="Glyceraldehyde-3-phosphate dehydrogenase-like, C-terminal domain"/>
    <property type="match status" value="1"/>
</dbReference>
<dbReference type="SUPFAM" id="SSF51735">
    <property type="entry name" value="NAD(P)-binding Rossmann-fold domains"/>
    <property type="match status" value="1"/>
</dbReference>
<evidence type="ECO:0000259" key="2">
    <source>
        <dbReference type="Pfam" id="PF19051"/>
    </source>
</evidence>
<dbReference type="OrthoDB" id="9763611at2"/>
<accession>A0A4R8DR79</accession>
<reference evidence="3 4" key="1">
    <citation type="submission" date="2019-03" db="EMBL/GenBank/DDBJ databases">
        <title>Genomic Encyclopedia of Type Strains, Phase IV (KMG-IV): sequencing the most valuable type-strain genomes for metagenomic binning, comparative biology and taxonomic classification.</title>
        <authorList>
            <person name="Goeker M."/>
        </authorList>
    </citation>
    <scope>NUCLEOTIDE SEQUENCE [LARGE SCALE GENOMIC DNA]</scope>
    <source>
        <strain evidence="3 4">DSM 100059</strain>
    </source>
</reference>
<dbReference type="Pfam" id="PF01408">
    <property type="entry name" value="GFO_IDH_MocA"/>
    <property type="match status" value="1"/>
</dbReference>
<dbReference type="GO" id="GO:0000166">
    <property type="term" value="F:nucleotide binding"/>
    <property type="evidence" value="ECO:0007669"/>
    <property type="project" value="InterPro"/>
</dbReference>
<keyword evidence="4" id="KW-1185">Reference proteome</keyword>